<dbReference type="EMBL" id="CP143790">
    <property type="protein sequence ID" value="WVN90619.1"/>
    <property type="molecule type" value="Genomic_DNA"/>
</dbReference>
<name>A0A1E3IA90_9TREE</name>
<evidence type="ECO:0000313" key="3">
    <source>
        <dbReference type="Proteomes" id="UP000094043"/>
    </source>
</evidence>
<sequence length="448" mass="50846">MNLQRTSPTQTFSSSPTIITVPKGHSKHAHLRASETFPPPMKPIGSYTVTLVFPVLQYTAYLWPEIPSQDESSKSSESIRSRIQGCWFDYHDKTENMQWTFTDFAHQIRMYVRERLIEEGSLKETVKEACKQDMVILDPFTGEAIRENDPNIPERTIGELLEAHRLFWSKIYTDRSEPDQYQIILNVTFNPLQAATIKSQLETSVEQAEAGFEMLNQQTNKADDCDKEADTCYDSFQAHTAVARKWVAEVRKSASIRVLKTRARKSRGNLSLDFIDQDLGNDTFVHFRALQEKSPAFENDRSSITAPSLAETILSVFDSGIVTPSSEHDHTSRNVLDSSRLSDEKLIGKSAQLSKHNDKVTENDAKPLNYPTSTLTIPQITVITPEIFPAPADSHGNKSSKLHAFQQPTTSKTEEPKKLFKKRTSFYETLKRASWGSFGKRERFESKA</sequence>
<reference evidence="2" key="2">
    <citation type="journal article" date="2022" name="Elife">
        <title>Obligate sexual reproduction of a homothallic fungus closely related to the Cryptococcus pathogenic species complex.</title>
        <authorList>
            <person name="Passer A.R."/>
            <person name="Clancey S.A."/>
            <person name="Shea T."/>
            <person name="David-Palma M."/>
            <person name="Averette A.F."/>
            <person name="Boekhout T."/>
            <person name="Porcel B.M."/>
            <person name="Nowrousian M."/>
            <person name="Cuomo C.A."/>
            <person name="Sun S."/>
            <person name="Heitman J."/>
            <person name="Coelho M.A."/>
        </authorList>
    </citation>
    <scope>NUCLEOTIDE SEQUENCE</scope>
    <source>
        <strain evidence="2">CBS 7841</strain>
    </source>
</reference>
<protein>
    <submittedName>
        <fullName evidence="2">Uncharacterized protein</fullName>
    </submittedName>
</protein>
<dbReference type="VEuPathDB" id="FungiDB:L203_05014"/>
<reference evidence="2" key="3">
    <citation type="submission" date="2024-01" db="EMBL/GenBank/DDBJ databases">
        <authorList>
            <person name="Coelho M.A."/>
            <person name="David-Palma M."/>
            <person name="Shea T."/>
            <person name="Sun S."/>
            <person name="Cuomo C.A."/>
            <person name="Heitman J."/>
        </authorList>
    </citation>
    <scope>NUCLEOTIDE SEQUENCE</scope>
    <source>
        <strain evidence="2">CBS 7841</strain>
    </source>
</reference>
<organism evidence="2 3">
    <name type="scientific">Cryptococcus depauperatus CBS 7841</name>
    <dbReference type="NCBI Taxonomy" id="1295531"/>
    <lineage>
        <taxon>Eukaryota</taxon>
        <taxon>Fungi</taxon>
        <taxon>Dikarya</taxon>
        <taxon>Basidiomycota</taxon>
        <taxon>Agaricomycotina</taxon>
        <taxon>Tremellomycetes</taxon>
        <taxon>Tremellales</taxon>
        <taxon>Cryptococcaceae</taxon>
        <taxon>Cryptococcus</taxon>
    </lineage>
</organism>
<dbReference type="GeneID" id="91090069"/>
<dbReference type="RefSeq" id="XP_066071319.1">
    <property type="nucleotide sequence ID" value="XM_066215222.1"/>
</dbReference>
<keyword evidence="3" id="KW-1185">Reference proteome</keyword>
<evidence type="ECO:0000256" key="1">
    <source>
        <dbReference type="SAM" id="MobiDB-lite"/>
    </source>
</evidence>
<accession>A0A1E3IA90</accession>
<reference evidence="2" key="1">
    <citation type="submission" date="2016-06" db="EMBL/GenBank/DDBJ databases">
        <authorList>
            <person name="Cuomo C."/>
            <person name="Litvintseva A."/>
            <person name="Heitman J."/>
            <person name="Chen Y."/>
            <person name="Sun S."/>
            <person name="Springer D."/>
            <person name="Dromer F."/>
            <person name="Young S."/>
            <person name="Zeng Q."/>
            <person name="Chapman S."/>
            <person name="Gujja S."/>
            <person name="Saif S."/>
            <person name="Birren B."/>
        </authorList>
    </citation>
    <scope>NUCLEOTIDE SEQUENCE</scope>
    <source>
        <strain evidence="2">CBS 7841</strain>
    </source>
</reference>
<dbReference type="AlphaFoldDB" id="A0A1E3IA90"/>
<proteinExistence type="predicted"/>
<dbReference type="KEGG" id="cdep:91090069"/>
<feature type="region of interest" description="Disordered" evidence="1">
    <location>
        <begin position="1"/>
        <end position="35"/>
    </location>
</feature>
<evidence type="ECO:0000313" key="2">
    <source>
        <dbReference type="EMBL" id="WVN90619.1"/>
    </source>
</evidence>
<dbReference type="Proteomes" id="UP000094043">
    <property type="component" value="Chromosome 7"/>
</dbReference>
<feature type="region of interest" description="Disordered" evidence="1">
    <location>
        <begin position="392"/>
        <end position="418"/>
    </location>
</feature>
<gene>
    <name evidence="2" type="ORF">L203_105860</name>
</gene>
<feature type="compositionally biased region" description="Low complexity" evidence="1">
    <location>
        <begin position="1"/>
        <end position="20"/>
    </location>
</feature>